<comment type="caution">
    <text evidence="8">Lacks conserved residue(s) required for the propagation of feature annotation.</text>
</comment>
<evidence type="ECO:0000256" key="2">
    <source>
        <dbReference type="ARBA" id="ARBA00006236"/>
    </source>
</evidence>
<reference evidence="11" key="1">
    <citation type="submission" date="2006-01" db="EMBL/GenBank/DDBJ databases">
        <title>Complete sequence of Novosphingobium aromaticivorans DSM 12444.</title>
        <authorList>
            <consortium name="US DOE Joint Genome Institute"/>
            <person name="Copeland A."/>
            <person name="Lucas S."/>
            <person name="Lapidus A."/>
            <person name="Barry K."/>
            <person name="Detter J.C."/>
            <person name="Glavina T."/>
            <person name="Hammon N."/>
            <person name="Israni S."/>
            <person name="Pitluck S."/>
            <person name="Chain P."/>
            <person name="Malfatti S."/>
            <person name="Shin M."/>
            <person name="Vergez L."/>
            <person name="Schmutz J."/>
            <person name="Larimer F."/>
            <person name="Land M."/>
            <person name="Kyrpides N."/>
            <person name="Ivanova N."/>
            <person name="Fredrickson J."/>
            <person name="Balkwill D."/>
            <person name="Romine M.F."/>
            <person name="Richardson P."/>
        </authorList>
    </citation>
    <scope>NUCLEOTIDE SEQUENCE [LARGE SCALE GENOMIC DNA]</scope>
    <source>
        <strain evidence="11">ATCC 700278 / DSM 12444 / CCUG 56034 / CIP 105152 / NBRC 16084 / F199</strain>
    </source>
</reference>
<evidence type="ECO:0000256" key="7">
    <source>
        <dbReference type="ARBA" id="ARBA00023136"/>
    </source>
</evidence>
<evidence type="ECO:0000256" key="3">
    <source>
        <dbReference type="ARBA" id="ARBA00022448"/>
    </source>
</evidence>
<feature type="transmembrane region" description="Helical" evidence="8">
    <location>
        <begin position="360"/>
        <end position="378"/>
    </location>
</feature>
<comment type="similarity">
    <text evidence="2 8">Belongs to the major facilitator superfamily. Bcr/CmlA family.</text>
</comment>
<name>Q2G4Y0_NOVAD</name>
<feature type="domain" description="Major facilitator superfamily (MFS) profile" evidence="9">
    <location>
        <begin position="23"/>
        <end position="408"/>
    </location>
</feature>
<organism evidence="10 11">
    <name type="scientific">Novosphingobium aromaticivorans (strain ATCC 700278 / DSM 12444 / CCUG 56034 / CIP 105152 / NBRC 16084 / F199)</name>
    <dbReference type="NCBI Taxonomy" id="279238"/>
    <lineage>
        <taxon>Bacteria</taxon>
        <taxon>Pseudomonadati</taxon>
        <taxon>Pseudomonadota</taxon>
        <taxon>Alphaproteobacteria</taxon>
        <taxon>Sphingomonadales</taxon>
        <taxon>Sphingomonadaceae</taxon>
        <taxon>Novosphingobium</taxon>
    </lineage>
</organism>
<evidence type="ECO:0000256" key="1">
    <source>
        <dbReference type="ARBA" id="ARBA00004651"/>
    </source>
</evidence>
<sequence length="425" mass="45525">MAVMNANNSNTSTSARFMGERETIAMMALVMALQALAVDSMLPALGDIARELAVTDPNERQLVVGTFLLASGFASLVPGSLADRYGRRPVLLSCIGLYILFSLACALATTFDMLLGMRVLQAVGCGGLAVLPGTIIRDRFAGDQMAKQMSIISVVFLVVPMLAPSIGQVVLLFAGWRWIFVFLAVMALAMGVWVAVRLPETLHPEYRQPIRPASIAINMLGAATNRSAIGYVLGGALTFGAMIGYVNCSQQLVGEHFGAGKMFPVLFGFSALMMAVANFSNSRIVERFGARRVSHTAVILFICVSALQAWFSSRPDETLWQFMPLMIANMILIGFIGANFGSIALQPFARTAGTANSMHAFLRMVIGSIIGIVVGQAYDGTAHPLGLALLASGILSLALVLFSEKGKLFRRLHPPGTPRPIVLEH</sequence>
<feature type="transmembrane region" description="Helical" evidence="8">
    <location>
        <begin position="228"/>
        <end position="246"/>
    </location>
</feature>
<dbReference type="Proteomes" id="UP000009134">
    <property type="component" value="Chromosome"/>
</dbReference>
<feature type="transmembrane region" description="Helical" evidence="8">
    <location>
        <begin position="323"/>
        <end position="348"/>
    </location>
</feature>
<evidence type="ECO:0000313" key="11">
    <source>
        <dbReference type="Proteomes" id="UP000009134"/>
    </source>
</evidence>
<dbReference type="SUPFAM" id="SSF103473">
    <property type="entry name" value="MFS general substrate transporter"/>
    <property type="match status" value="1"/>
</dbReference>
<dbReference type="Gene3D" id="1.20.1720.10">
    <property type="entry name" value="Multidrug resistance protein D"/>
    <property type="match status" value="1"/>
</dbReference>
<evidence type="ECO:0000256" key="8">
    <source>
        <dbReference type="RuleBase" id="RU365088"/>
    </source>
</evidence>
<dbReference type="GO" id="GO:0042910">
    <property type="term" value="F:xenobiotic transmembrane transporter activity"/>
    <property type="evidence" value="ECO:0007669"/>
    <property type="project" value="InterPro"/>
</dbReference>
<feature type="transmembrane region" description="Helical" evidence="8">
    <location>
        <begin position="89"/>
        <end position="109"/>
    </location>
</feature>
<dbReference type="PANTHER" id="PTHR23502:SF132">
    <property type="entry name" value="POLYAMINE TRANSPORTER 2-RELATED"/>
    <property type="match status" value="1"/>
</dbReference>
<evidence type="ECO:0000259" key="9">
    <source>
        <dbReference type="PROSITE" id="PS50850"/>
    </source>
</evidence>
<dbReference type="NCBIfam" id="TIGR00710">
    <property type="entry name" value="efflux_Bcr_CflA"/>
    <property type="match status" value="1"/>
</dbReference>
<comment type="subcellular location">
    <subcellularLocation>
        <location evidence="8">Cell inner membrane</location>
        <topology evidence="8">Multi-pass membrane protein</topology>
    </subcellularLocation>
    <subcellularLocation>
        <location evidence="1">Cell membrane</location>
        <topology evidence="1">Multi-pass membrane protein</topology>
    </subcellularLocation>
</comment>
<dbReference type="HOGENOM" id="CLU_001265_47_0_5"/>
<feature type="transmembrane region" description="Helical" evidence="8">
    <location>
        <begin position="178"/>
        <end position="198"/>
    </location>
</feature>
<feature type="transmembrane region" description="Helical" evidence="8">
    <location>
        <begin position="384"/>
        <end position="402"/>
    </location>
</feature>
<dbReference type="GO" id="GO:1990961">
    <property type="term" value="P:xenobiotic detoxification by transmembrane export across the plasma membrane"/>
    <property type="evidence" value="ECO:0007669"/>
    <property type="project" value="InterPro"/>
</dbReference>
<evidence type="ECO:0000256" key="4">
    <source>
        <dbReference type="ARBA" id="ARBA00022475"/>
    </source>
</evidence>
<accession>Q2G4Y0</accession>
<feature type="transmembrane region" description="Helical" evidence="8">
    <location>
        <begin position="293"/>
        <end position="311"/>
    </location>
</feature>
<dbReference type="EMBL" id="CP000248">
    <property type="protein sequence ID" value="ABD27093.1"/>
    <property type="molecule type" value="Genomic_DNA"/>
</dbReference>
<evidence type="ECO:0000313" key="10">
    <source>
        <dbReference type="EMBL" id="ABD27093.1"/>
    </source>
</evidence>
<dbReference type="CDD" id="cd17320">
    <property type="entry name" value="MFS_MdfA_MDR_like"/>
    <property type="match status" value="1"/>
</dbReference>
<keyword evidence="6 8" id="KW-1133">Transmembrane helix</keyword>
<evidence type="ECO:0000256" key="5">
    <source>
        <dbReference type="ARBA" id="ARBA00022692"/>
    </source>
</evidence>
<feature type="transmembrane region" description="Helical" evidence="8">
    <location>
        <begin position="262"/>
        <end position="281"/>
    </location>
</feature>
<keyword evidence="3 8" id="KW-0813">Transport</keyword>
<dbReference type="GO" id="GO:0005886">
    <property type="term" value="C:plasma membrane"/>
    <property type="evidence" value="ECO:0007669"/>
    <property type="project" value="UniProtKB-SubCell"/>
</dbReference>
<proteinExistence type="inferred from homology"/>
<dbReference type="InterPro" id="IPR004812">
    <property type="entry name" value="Efflux_drug-R_Bcr/CmlA"/>
</dbReference>
<evidence type="ECO:0000256" key="6">
    <source>
        <dbReference type="ARBA" id="ARBA00022989"/>
    </source>
</evidence>
<protein>
    <recommendedName>
        <fullName evidence="8">Bcr/CflA family efflux transporter</fullName>
    </recommendedName>
</protein>
<keyword evidence="11" id="KW-1185">Reference proteome</keyword>
<dbReference type="eggNOG" id="COG2814">
    <property type="taxonomic scope" value="Bacteria"/>
</dbReference>
<keyword evidence="7 8" id="KW-0472">Membrane</keyword>
<dbReference type="InterPro" id="IPR036259">
    <property type="entry name" value="MFS_trans_sf"/>
</dbReference>
<keyword evidence="4" id="KW-1003">Cell membrane</keyword>
<dbReference type="STRING" id="279238.Saro_2657"/>
<feature type="transmembrane region" description="Helical" evidence="8">
    <location>
        <begin position="115"/>
        <end position="137"/>
    </location>
</feature>
<keyword evidence="5 8" id="KW-0812">Transmembrane</keyword>
<gene>
    <name evidence="10" type="ordered locus">Saro_2657</name>
</gene>
<dbReference type="Pfam" id="PF07690">
    <property type="entry name" value="MFS_1"/>
    <property type="match status" value="1"/>
</dbReference>
<dbReference type="AlphaFoldDB" id="Q2G4Y0"/>
<dbReference type="PANTHER" id="PTHR23502">
    <property type="entry name" value="MAJOR FACILITATOR SUPERFAMILY"/>
    <property type="match status" value="1"/>
</dbReference>
<feature type="transmembrane region" description="Helical" evidence="8">
    <location>
        <begin position="149"/>
        <end position="172"/>
    </location>
</feature>
<keyword evidence="8" id="KW-0997">Cell inner membrane</keyword>
<dbReference type="PROSITE" id="PS50850">
    <property type="entry name" value="MFS"/>
    <property type="match status" value="1"/>
</dbReference>
<dbReference type="InterPro" id="IPR020846">
    <property type="entry name" value="MFS_dom"/>
</dbReference>
<feature type="transmembrane region" description="Helical" evidence="8">
    <location>
        <begin position="62"/>
        <end position="82"/>
    </location>
</feature>
<dbReference type="KEGG" id="nar:Saro_2657"/>
<dbReference type="InterPro" id="IPR011701">
    <property type="entry name" value="MFS"/>
</dbReference>